<dbReference type="InterPro" id="IPR030678">
    <property type="entry name" value="Peptide/Ni-bd"/>
</dbReference>
<dbReference type="PANTHER" id="PTHR30290">
    <property type="entry name" value="PERIPLASMIC BINDING COMPONENT OF ABC TRANSPORTER"/>
    <property type="match status" value="1"/>
</dbReference>
<evidence type="ECO:0000256" key="3">
    <source>
        <dbReference type="ARBA" id="ARBA00022448"/>
    </source>
</evidence>
<dbReference type="OrthoDB" id="9803988at2"/>
<evidence type="ECO:0000256" key="4">
    <source>
        <dbReference type="ARBA" id="ARBA00022729"/>
    </source>
</evidence>
<dbReference type="GO" id="GO:0015833">
    <property type="term" value="P:peptide transport"/>
    <property type="evidence" value="ECO:0007669"/>
    <property type="project" value="TreeGrafter"/>
</dbReference>
<feature type="chain" id="PRO_5016814554" evidence="5">
    <location>
        <begin position="25"/>
        <end position="514"/>
    </location>
</feature>
<dbReference type="Pfam" id="PF00496">
    <property type="entry name" value="SBP_bac_5"/>
    <property type="match status" value="1"/>
</dbReference>
<dbReference type="SUPFAM" id="SSF53850">
    <property type="entry name" value="Periplasmic binding protein-like II"/>
    <property type="match status" value="1"/>
</dbReference>
<dbReference type="AlphaFoldDB" id="A0A344PMI3"/>
<evidence type="ECO:0000313" key="7">
    <source>
        <dbReference type="EMBL" id="AXC50588.1"/>
    </source>
</evidence>
<dbReference type="KEGG" id="pars:DRW48_13640"/>
<protein>
    <submittedName>
        <fullName evidence="7">ABC transporter substrate-binding protein</fullName>
    </submittedName>
</protein>
<dbReference type="EMBL" id="CP030918">
    <property type="protein sequence ID" value="AXC50588.1"/>
    <property type="molecule type" value="Genomic_DNA"/>
</dbReference>
<dbReference type="PANTHER" id="PTHR30290:SF9">
    <property type="entry name" value="OLIGOPEPTIDE-BINDING PROTEIN APPA"/>
    <property type="match status" value="1"/>
</dbReference>
<dbReference type="InterPro" id="IPR039424">
    <property type="entry name" value="SBP_5"/>
</dbReference>
<organism evidence="7 8">
    <name type="scientific">Paracoccus suum</name>
    <dbReference type="NCBI Taxonomy" id="2259340"/>
    <lineage>
        <taxon>Bacteria</taxon>
        <taxon>Pseudomonadati</taxon>
        <taxon>Pseudomonadota</taxon>
        <taxon>Alphaproteobacteria</taxon>
        <taxon>Rhodobacterales</taxon>
        <taxon>Paracoccaceae</taxon>
        <taxon>Paracoccus</taxon>
    </lineage>
</organism>
<comment type="similarity">
    <text evidence="2">Belongs to the bacterial solute-binding protein 5 family.</text>
</comment>
<dbReference type="PROSITE" id="PS51257">
    <property type="entry name" value="PROKAR_LIPOPROTEIN"/>
    <property type="match status" value="1"/>
</dbReference>
<keyword evidence="8" id="KW-1185">Reference proteome</keyword>
<dbReference type="GO" id="GO:1904680">
    <property type="term" value="F:peptide transmembrane transporter activity"/>
    <property type="evidence" value="ECO:0007669"/>
    <property type="project" value="TreeGrafter"/>
</dbReference>
<evidence type="ECO:0000256" key="1">
    <source>
        <dbReference type="ARBA" id="ARBA00004418"/>
    </source>
</evidence>
<dbReference type="CDD" id="cd08498">
    <property type="entry name" value="PBP2_NikA_DppA_OppA_like_2"/>
    <property type="match status" value="1"/>
</dbReference>
<dbReference type="GO" id="GO:0043190">
    <property type="term" value="C:ATP-binding cassette (ABC) transporter complex"/>
    <property type="evidence" value="ECO:0007669"/>
    <property type="project" value="InterPro"/>
</dbReference>
<name>A0A344PMI3_9RHOB</name>
<dbReference type="GO" id="GO:0030288">
    <property type="term" value="C:outer membrane-bounded periplasmic space"/>
    <property type="evidence" value="ECO:0007669"/>
    <property type="project" value="UniProtKB-ARBA"/>
</dbReference>
<accession>A0A344PMI3</accession>
<comment type="subcellular location">
    <subcellularLocation>
        <location evidence="1">Periplasm</location>
    </subcellularLocation>
</comment>
<dbReference type="InterPro" id="IPR000914">
    <property type="entry name" value="SBP_5_dom"/>
</dbReference>
<keyword evidence="4 5" id="KW-0732">Signal</keyword>
<evidence type="ECO:0000256" key="5">
    <source>
        <dbReference type="SAM" id="SignalP"/>
    </source>
</evidence>
<evidence type="ECO:0000313" key="8">
    <source>
        <dbReference type="Proteomes" id="UP000252023"/>
    </source>
</evidence>
<sequence>MLPLWRAGMLALGVSALAVGAACAKELTIGMTSDASVVDPQAGEELNSTILFYHIYDPLVRRTADLKFVPGLAESWEIVDPTTWRFKLRPGVKFHNGEDFKASDVVFTFNRLKDTNMAELGANVASVMAVDDHTVEIKTPSPFATLPNKLAEILILSEKNAGAGPDAETASPLGTGPYKLEDWAKEDHITLEAFPEYWGGKPKIDTVTLRPITNPATRTAALLTGELDLVIDLPVRDVDRVKGENGFSVVEVPSLNNMVLALDFRDKSPTIPLETNPLKDQRVRAAMAQAIDIETIRKVIMNGFSTPSDQFVPEGSVGYLPDADFHKMYPYDPEKAKALLAEAGVGDGFEITLDATNNRYVNDAQIAQAMASMLGKVGIKVNLNLMPKSNFWGYIRNPSEKSSFIMSGWNVPSADAGAMYQTLYYSRDNDKGYGQVNRGSYSNPELDKLVDAANATADVAERDRILKDATALLLKDIPMIPLHYEQDIYGVRDGVTFEPRRDKYVWAFEMDVAE</sequence>
<gene>
    <name evidence="7" type="ORF">DRW48_13640</name>
</gene>
<dbReference type="Gene3D" id="3.40.190.10">
    <property type="entry name" value="Periplasmic binding protein-like II"/>
    <property type="match status" value="1"/>
</dbReference>
<dbReference type="PIRSF" id="PIRSF002741">
    <property type="entry name" value="MppA"/>
    <property type="match status" value="1"/>
</dbReference>
<reference evidence="8" key="1">
    <citation type="submission" date="2018-07" db="EMBL/GenBank/DDBJ databases">
        <title>Genome sequencing of Paracoccus sp. SC2-6.</title>
        <authorList>
            <person name="Heo J."/>
            <person name="Kim S.-J."/>
            <person name="Kwon S.-W."/>
        </authorList>
    </citation>
    <scope>NUCLEOTIDE SEQUENCE [LARGE SCALE GENOMIC DNA]</scope>
    <source>
        <strain evidence="8">SC2-6</strain>
    </source>
</reference>
<keyword evidence="3" id="KW-0813">Transport</keyword>
<dbReference type="Gene3D" id="3.10.105.10">
    <property type="entry name" value="Dipeptide-binding Protein, Domain 3"/>
    <property type="match status" value="1"/>
</dbReference>
<evidence type="ECO:0000259" key="6">
    <source>
        <dbReference type="Pfam" id="PF00496"/>
    </source>
</evidence>
<proteinExistence type="inferred from homology"/>
<feature type="signal peptide" evidence="5">
    <location>
        <begin position="1"/>
        <end position="24"/>
    </location>
</feature>
<evidence type="ECO:0000256" key="2">
    <source>
        <dbReference type="ARBA" id="ARBA00005695"/>
    </source>
</evidence>
<dbReference type="Gene3D" id="3.90.76.10">
    <property type="entry name" value="Dipeptide-binding Protein, Domain 1"/>
    <property type="match status" value="1"/>
</dbReference>
<dbReference type="Proteomes" id="UP000252023">
    <property type="component" value="Chromosome"/>
</dbReference>
<feature type="domain" description="Solute-binding protein family 5" evidence="6">
    <location>
        <begin position="67"/>
        <end position="429"/>
    </location>
</feature>